<keyword evidence="2" id="KW-1133">Transmembrane helix</keyword>
<keyword evidence="2" id="KW-0812">Transmembrane</keyword>
<comment type="subcellular location">
    <subcellularLocation>
        <location evidence="1">Membrane</location>
        <topology evidence="1">Single-pass membrane protein</topology>
    </subcellularLocation>
</comment>
<dbReference type="OrthoDB" id="6241267at2"/>
<dbReference type="STRING" id="371042.NG99_25575"/>
<accession>A0A0A3YI71</accession>
<sequence length="149" mass="16553">MKTIGGFTLIELLVVMVIASVVTLGAFGGWQSWQQLQRLNDSARQIQHFLLRLRGEANERNGQQVLWQAGNSAWCIGSGSPQRCRNNLRRVLSAPWPDIALQSLTEGMGFYGRRNVAKPGRIVITSPAGTRHIILSSRGRVRICEEVCP</sequence>
<evidence type="ECO:0000256" key="2">
    <source>
        <dbReference type="SAM" id="Phobius"/>
    </source>
</evidence>
<dbReference type="RefSeq" id="WP_034899386.1">
    <property type="nucleotide sequence ID" value="NZ_JRUQ01000097.1"/>
</dbReference>
<organism evidence="3 4">
    <name type="scientific">Erwinia typographi</name>
    <dbReference type="NCBI Taxonomy" id="371042"/>
    <lineage>
        <taxon>Bacteria</taxon>
        <taxon>Pseudomonadati</taxon>
        <taxon>Pseudomonadota</taxon>
        <taxon>Gammaproteobacteria</taxon>
        <taxon>Enterobacterales</taxon>
        <taxon>Erwiniaceae</taxon>
        <taxon>Erwinia</taxon>
    </lineage>
</organism>
<dbReference type="AlphaFoldDB" id="A0A0A3YI71"/>
<evidence type="ECO:0000313" key="3">
    <source>
        <dbReference type="EMBL" id="KGT86462.1"/>
    </source>
</evidence>
<dbReference type="NCBIfam" id="TIGR02532">
    <property type="entry name" value="IV_pilin_GFxxxE"/>
    <property type="match status" value="1"/>
</dbReference>
<dbReference type="Pfam" id="PF07963">
    <property type="entry name" value="N_methyl"/>
    <property type="match status" value="1"/>
</dbReference>
<proteinExistence type="predicted"/>
<dbReference type="InterPro" id="IPR045584">
    <property type="entry name" value="Pilin-like"/>
</dbReference>
<dbReference type="Proteomes" id="UP000030351">
    <property type="component" value="Unassembled WGS sequence"/>
</dbReference>
<evidence type="ECO:0000313" key="4">
    <source>
        <dbReference type="Proteomes" id="UP000030351"/>
    </source>
</evidence>
<evidence type="ECO:0000256" key="1">
    <source>
        <dbReference type="ARBA" id="ARBA00004167"/>
    </source>
</evidence>
<feature type="transmembrane region" description="Helical" evidence="2">
    <location>
        <begin position="12"/>
        <end position="33"/>
    </location>
</feature>
<dbReference type="SUPFAM" id="SSF54523">
    <property type="entry name" value="Pili subunits"/>
    <property type="match status" value="1"/>
</dbReference>
<keyword evidence="2" id="KW-0472">Membrane</keyword>
<dbReference type="eggNOG" id="COG4970">
    <property type="taxonomic scope" value="Bacteria"/>
</dbReference>
<gene>
    <name evidence="3" type="ORF">NG99_25575</name>
</gene>
<comment type="caution">
    <text evidence="3">The sequence shown here is derived from an EMBL/GenBank/DDBJ whole genome shotgun (WGS) entry which is preliminary data.</text>
</comment>
<reference evidence="3 4" key="1">
    <citation type="submission" date="2014-10" db="EMBL/GenBank/DDBJ databases">
        <title>Genome sequence of Erwinia typographi M043b.</title>
        <authorList>
            <person name="Chan K.-G."/>
            <person name="Tan W.-S."/>
        </authorList>
    </citation>
    <scope>NUCLEOTIDE SEQUENCE [LARGE SCALE GENOMIC DNA]</scope>
    <source>
        <strain evidence="3 4">M043b</strain>
    </source>
</reference>
<keyword evidence="4" id="KW-1185">Reference proteome</keyword>
<dbReference type="InterPro" id="IPR012902">
    <property type="entry name" value="N_methyl_site"/>
</dbReference>
<dbReference type="EMBL" id="JRUQ01000097">
    <property type="protein sequence ID" value="KGT86462.1"/>
    <property type="molecule type" value="Genomic_DNA"/>
</dbReference>
<dbReference type="PROSITE" id="PS00409">
    <property type="entry name" value="PROKAR_NTER_METHYL"/>
    <property type="match status" value="1"/>
</dbReference>
<name>A0A0A3YI71_9GAMM</name>
<dbReference type="GO" id="GO:0016020">
    <property type="term" value="C:membrane"/>
    <property type="evidence" value="ECO:0007669"/>
    <property type="project" value="UniProtKB-SubCell"/>
</dbReference>
<protein>
    <submittedName>
        <fullName evidence="3">Potassium ABC transporter ATPase</fullName>
    </submittedName>
</protein>